<gene>
    <name evidence="5" type="ORF">HXL68_09220</name>
</gene>
<evidence type="ECO:0000256" key="2">
    <source>
        <dbReference type="ARBA" id="ARBA00022723"/>
    </source>
</evidence>
<keyword evidence="2" id="KW-0479">Metal-binding</keyword>
<dbReference type="Gene3D" id="1.20.120.50">
    <property type="entry name" value="Hemerythrin-like"/>
    <property type="match status" value="1"/>
</dbReference>
<dbReference type="RefSeq" id="WP_027457912.1">
    <property type="nucleotide sequence ID" value="NZ_JARBJQ010000014.1"/>
</dbReference>
<organism evidence="5 6">
    <name type="scientific">Dechloromonas agitata</name>
    <dbReference type="NCBI Taxonomy" id="73030"/>
    <lineage>
        <taxon>Bacteria</taxon>
        <taxon>Pseudomonadati</taxon>
        <taxon>Pseudomonadota</taxon>
        <taxon>Betaproteobacteria</taxon>
        <taxon>Rhodocyclales</taxon>
        <taxon>Azonexaceae</taxon>
        <taxon>Dechloromonas</taxon>
    </lineage>
</organism>
<proteinExistence type="inferred from homology"/>
<comment type="caution">
    <text evidence="5">The sequence shown here is derived from an EMBL/GenBank/DDBJ whole genome shotgun (WGS) entry which is preliminary data.</text>
</comment>
<evidence type="ECO:0000256" key="3">
    <source>
        <dbReference type="ARBA" id="ARBA00023004"/>
    </source>
</evidence>
<evidence type="ECO:0000256" key="1">
    <source>
        <dbReference type="ARBA" id="ARBA00010587"/>
    </source>
</evidence>
<dbReference type="AlphaFoldDB" id="A0A930FZU0"/>
<keyword evidence="3" id="KW-0408">Iron</keyword>
<evidence type="ECO:0000313" key="6">
    <source>
        <dbReference type="Proteomes" id="UP000718593"/>
    </source>
</evidence>
<dbReference type="CDD" id="cd12107">
    <property type="entry name" value="Hemerythrin"/>
    <property type="match status" value="1"/>
</dbReference>
<name>A0A930FZU0_9RHOO</name>
<dbReference type="InterPro" id="IPR012312">
    <property type="entry name" value="Hemerythrin-like"/>
</dbReference>
<evidence type="ECO:0000259" key="4">
    <source>
        <dbReference type="Pfam" id="PF01814"/>
    </source>
</evidence>
<accession>A0A930FZU0</accession>
<dbReference type="EMBL" id="JABZMI010000167">
    <property type="protein sequence ID" value="MBF1165210.1"/>
    <property type="molecule type" value="Genomic_DNA"/>
</dbReference>
<dbReference type="SUPFAM" id="SSF47188">
    <property type="entry name" value="Hemerythrin-like"/>
    <property type="match status" value="1"/>
</dbReference>
<feature type="domain" description="Hemerythrin-like" evidence="4">
    <location>
        <begin position="8"/>
        <end position="119"/>
    </location>
</feature>
<reference evidence="5" key="1">
    <citation type="submission" date="2020-04" db="EMBL/GenBank/DDBJ databases">
        <title>Deep metagenomics examines the oral microbiome during advanced dental caries in children, revealing novel taxa and co-occurrences with host molecules.</title>
        <authorList>
            <person name="Baker J.L."/>
            <person name="Morton J.T."/>
            <person name="Dinis M."/>
            <person name="Alvarez R."/>
            <person name="Tran N.C."/>
            <person name="Knight R."/>
            <person name="Edlund A."/>
        </authorList>
    </citation>
    <scope>NUCLEOTIDE SEQUENCE</scope>
    <source>
        <strain evidence="5">JCVI_32_bin.24</strain>
    </source>
</reference>
<dbReference type="Pfam" id="PF01814">
    <property type="entry name" value="Hemerythrin"/>
    <property type="match status" value="1"/>
</dbReference>
<dbReference type="Proteomes" id="UP000718593">
    <property type="component" value="Unassembled WGS sequence"/>
</dbReference>
<dbReference type="InterPro" id="IPR035938">
    <property type="entry name" value="Hemerythrin-like_sf"/>
</dbReference>
<dbReference type="NCBIfam" id="TIGR02481">
    <property type="entry name" value="hemeryth_dom"/>
    <property type="match status" value="1"/>
</dbReference>
<evidence type="ECO:0000313" key="5">
    <source>
        <dbReference type="EMBL" id="MBF1165210.1"/>
    </source>
</evidence>
<dbReference type="InterPro" id="IPR012827">
    <property type="entry name" value="Hemerythrin_metal-bd"/>
</dbReference>
<protein>
    <submittedName>
        <fullName evidence="5">Hemerythrin family protein</fullName>
    </submittedName>
</protein>
<dbReference type="GO" id="GO:0046872">
    <property type="term" value="F:metal ion binding"/>
    <property type="evidence" value="ECO:0007669"/>
    <property type="project" value="UniProtKB-KW"/>
</dbReference>
<comment type="similarity">
    <text evidence="1">Belongs to the hemerythrin family.</text>
</comment>
<sequence length="127" mass="14760">MNKHLLLGVPNIDHQHDELLRSLQHLLAAGKCDEGFSEVISRLTIQIHDHFQSEERFMAGLALPPEMMREHEREHSRIIEELTQMHLDTMAGLRLSFEDIIGHFVSYISQHVIEFDLRLKPYIAQPA</sequence>